<sequence length="81" mass="8875">MLLPDGRDWPREENGDPAAYPLGESRYRRRRLRDRDLVEVDASGKPIADAAPAPEGEHQVGETKEPGAGAPPARKSEAKKD</sequence>
<organism evidence="2 3">
    <name type="scientific">Fulvimarina endophytica</name>
    <dbReference type="NCBI Taxonomy" id="2293836"/>
    <lineage>
        <taxon>Bacteria</taxon>
        <taxon>Pseudomonadati</taxon>
        <taxon>Pseudomonadota</taxon>
        <taxon>Alphaproteobacteria</taxon>
        <taxon>Hyphomicrobiales</taxon>
        <taxon>Aurantimonadaceae</taxon>
        <taxon>Fulvimarina</taxon>
    </lineage>
</organism>
<reference evidence="2 3" key="1">
    <citation type="submission" date="2018-08" db="EMBL/GenBank/DDBJ databases">
        <title>Fulvimarina sp. 85, whole genome shotgun sequence.</title>
        <authorList>
            <person name="Tuo L."/>
        </authorList>
    </citation>
    <scope>NUCLEOTIDE SEQUENCE [LARGE SCALE GENOMIC DNA]</scope>
    <source>
        <strain evidence="2 3">85</strain>
    </source>
</reference>
<evidence type="ECO:0000313" key="2">
    <source>
        <dbReference type="EMBL" id="RFC63606.1"/>
    </source>
</evidence>
<evidence type="ECO:0008006" key="4">
    <source>
        <dbReference type="Google" id="ProtNLM"/>
    </source>
</evidence>
<accession>A0A371X318</accession>
<name>A0A371X318_9HYPH</name>
<dbReference type="RefSeq" id="WP_210209332.1">
    <property type="nucleotide sequence ID" value="NZ_QURL01000004.1"/>
</dbReference>
<comment type="caution">
    <text evidence="2">The sequence shown here is derived from an EMBL/GenBank/DDBJ whole genome shotgun (WGS) entry which is preliminary data.</text>
</comment>
<feature type="region of interest" description="Disordered" evidence="1">
    <location>
        <begin position="1"/>
        <end position="81"/>
    </location>
</feature>
<feature type="compositionally biased region" description="Basic and acidic residues" evidence="1">
    <location>
        <begin position="55"/>
        <end position="65"/>
    </location>
</feature>
<proteinExistence type="predicted"/>
<dbReference type="Proteomes" id="UP000264310">
    <property type="component" value="Unassembled WGS sequence"/>
</dbReference>
<protein>
    <recommendedName>
        <fullName evidence="4">DUF2635 domain-containing protein</fullName>
    </recommendedName>
</protein>
<dbReference type="AlphaFoldDB" id="A0A371X318"/>
<dbReference type="EMBL" id="QURL01000004">
    <property type="protein sequence ID" value="RFC63606.1"/>
    <property type="molecule type" value="Genomic_DNA"/>
</dbReference>
<gene>
    <name evidence="2" type="ORF">DYI37_11410</name>
</gene>
<feature type="compositionally biased region" description="Basic and acidic residues" evidence="1">
    <location>
        <begin position="1"/>
        <end position="14"/>
    </location>
</feature>
<evidence type="ECO:0000256" key="1">
    <source>
        <dbReference type="SAM" id="MobiDB-lite"/>
    </source>
</evidence>
<evidence type="ECO:0000313" key="3">
    <source>
        <dbReference type="Proteomes" id="UP000264310"/>
    </source>
</evidence>
<keyword evidence="3" id="KW-1185">Reference proteome</keyword>